<sequence>MSFRRKKNESRRNGDQKDKKLRILKKKMSSNGCEALIPYKSTLLLEITVCQLVSSSTIVGKMNMGGKPEDKSTHNPCALPAVTQVIVAAKGVTDPLIQSIRKFGENNFRAGNGPGLGFGPFGHDFGSNLGNTLRVQGSSVIPGAVHKVQSCFAEMMLKFAIAQKMSSVQGILQESVKSGITSLNDPKDKFAIGSIKEMAKSVPENISRLGLSQDVKSQIVPAYKTLASKGLPSERPYGSRAEKVIASFLKNPVMNGEDKKVQDDRPQQNAEHLQLENLLKMVLKHQQVIDELLEENMKLREIMVEDLKISPSKLQDDTRRPLTHDQRPPYEGANENFNRDMVLFQGNEGENYGRYGPDP</sequence>
<dbReference type="PANTHER" id="PTHR36051:SF2">
    <property type="entry name" value="DYNAMIN"/>
    <property type="match status" value="1"/>
</dbReference>
<evidence type="ECO:0000313" key="2">
    <source>
        <dbReference type="EMBL" id="KAK1374876.1"/>
    </source>
</evidence>
<evidence type="ECO:0000313" key="3">
    <source>
        <dbReference type="Proteomes" id="UP001237642"/>
    </source>
</evidence>
<name>A0AAD8HY39_9APIA</name>
<dbReference type="Proteomes" id="UP001237642">
    <property type="component" value="Unassembled WGS sequence"/>
</dbReference>
<accession>A0AAD8HY39</accession>
<proteinExistence type="predicted"/>
<protein>
    <submittedName>
        <fullName evidence="2">Uncharacterized protein</fullName>
    </submittedName>
</protein>
<evidence type="ECO:0000256" key="1">
    <source>
        <dbReference type="SAM" id="MobiDB-lite"/>
    </source>
</evidence>
<keyword evidence="3" id="KW-1185">Reference proteome</keyword>
<reference evidence="2" key="2">
    <citation type="submission" date="2023-05" db="EMBL/GenBank/DDBJ databases">
        <authorList>
            <person name="Schelkunov M.I."/>
        </authorList>
    </citation>
    <scope>NUCLEOTIDE SEQUENCE</scope>
    <source>
        <strain evidence="2">Hsosn_3</strain>
        <tissue evidence="2">Leaf</tissue>
    </source>
</reference>
<reference evidence="2" key="1">
    <citation type="submission" date="2023-02" db="EMBL/GenBank/DDBJ databases">
        <title>Genome of toxic invasive species Heracleum sosnowskyi carries increased number of genes despite the absence of recent whole-genome duplications.</title>
        <authorList>
            <person name="Schelkunov M."/>
            <person name="Shtratnikova V."/>
            <person name="Makarenko M."/>
            <person name="Klepikova A."/>
            <person name="Omelchenko D."/>
            <person name="Novikova G."/>
            <person name="Obukhova E."/>
            <person name="Bogdanov V."/>
            <person name="Penin A."/>
            <person name="Logacheva M."/>
        </authorList>
    </citation>
    <scope>NUCLEOTIDE SEQUENCE</scope>
    <source>
        <strain evidence="2">Hsosn_3</strain>
        <tissue evidence="2">Leaf</tissue>
    </source>
</reference>
<dbReference type="EMBL" id="JAUIZM010000007">
    <property type="protein sequence ID" value="KAK1374876.1"/>
    <property type="molecule type" value="Genomic_DNA"/>
</dbReference>
<feature type="region of interest" description="Disordered" evidence="1">
    <location>
        <begin position="313"/>
        <end position="338"/>
    </location>
</feature>
<feature type="compositionally biased region" description="Basic and acidic residues" evidence="1">
    <location>
        <begin position="313"/>
        <end position="328"/>
    </location>
</feature>
<organism evidence="2 3">
    <name type="scientific">Heracleum sosnowskyi</name>
    <dbReference type="NCBI Taxonomy" id="360622"/>
    <lineage>
        <taxon>Eukaryota</taxon>
        <taxon>Viridiplantae</taxon>
        <taxon>Streptophyta</taxon>
        <taxon>Embryophyta</taxon>
        <taxon>Tracheophyta</taxon>
        <taxon>Spermatophyta</taxon>
        <taxon>Magnoliopsida</taxon>
        <taxon>eudicotyledons</taxon>
        <taxon>Gunneridae</taxon>
        <taxon>Pentapetalae</taxon>
        <taxon>asterids</taxon>
        <taxon>campanulids</taxon>
        <taxon>Apiales</taxon>
        <taxon>Apiaceae</taxon>
        <taxon>Apioideae</taxon>
        <taxon>apioid superclade</taxon>
        <taxon>Tordylieae</taxon>
        <taxon>Tordyliinae</taxon>
        <taxon>Heracleum</taxon>
    </lineage>
</organism>
<gene>
    <name evidence="2" type="ORF">POM88_031069</name>
</gene>
<dbReference type="PANTHER" id="PTHR36051">
    <property type="entry name" value="DYNAMIN"/>
    <property type="match status" value="1"/>
</dbReference>
<comment type="caution">
    <text evidence="2">The sequence shown here is derived from an EMBL/GenBank/DDBJ whole genome shotgun (WGS) entry which is preliminary data.</text>
</comment>
<dbReference type="AlphaFoldDB" id="A0AAD8HY39"/>